<gene>
    <name evidence="1" type="ORF">QE152_g3798</name>
</gene>
<sequence length="254" mass="29637">MAPIQHGQYIDRNDKILKTIKKRSNQKLCSNARLSYISNVIKPIRAIKSKIFLLRDKFMENWNSFGNVLTRRHRSIDAEGSSLNESYNSLVEYCSRSMDSVENINGNLCTESTQICSARYYASHLWFCNSHTNINSTATLNYLRKFVAMTLSKMSNEDTEFLLNIITTNYKKHFAVINCNTERATLIDELLNKLKEYAPIIIEILHIWFTAMPLLKQLSYYIGWKTLRRFNAFLLDENKLLSLLLLLLDRCKKN</sequence>
<dbReference type="AlphaFoldDB" id="A0AAW1N0Y9"/>
<reference evidence="1 2" key="1">
    <citation type="journal article" date="2024" name="BMC Genomics">
        <title>De novo assembly and annotation of Popillia japonica's genome with initial clues to its potential as an invasive pest.</title>
        <authorList>
            <person name="Cucini C."/>
            <person name="Boschi S."/>
            <person name="Funari R."/>
            <person name="Cardaioli E."/>
            <person name="Iannotti N."/>
            <person name="Marturano G."/>
            <person name="Paoli F."/>
            <person name="Bruttini M."/>
            <person name="Carapelli A."/>
            <person name="Frati F."/>
            <person name="Nardi F."/>
        </authorList>
    </citation>
    <scope>NUCLEOTIDE SEQUENCE [LARGE SCALE GENOMIC DNA]</scope>
    <source>
        <strain evidence="1">DMR45628</strain>
    </source>
</reference>
<dbReference type="Proteomes" id="UP001458880">
    <property type="component" value="Unassembled WGS sequence"/>
</dbReference>
<evidence type="ECO:0000313" key="2">
    <source>
        <dbReference type="Proteomes" id="UP001458880"/>
    </source>
</evidence>
<dbReference type="EMBL" id="JASPKY010000016">
    <property type="protein sequence ID" value="KAK9752938.1"/>
    <property type="molecule type" value="Genomic_DNA"/>
</dbReference>
<comment type="caution">
    <text evidence="1">The sequence shown here is derived from an EMBL/GenBank/DDBJ whole genome shotgun (WGS) entry which is preliminary data.</text>
</comment>
<proteinExistence type="predicted"/>
<keyword evidence="2" id="KW-1185">Reference proteome</keyword>
<protein>
    <submittedName>
        <fullName evidence="1">Uncharacterized protein</fullName>
    </submittedName>
</protein>
<evidence type="ECO:0000313" key="1">
    <source>
        <dbReference type="EMBL" id="KAK9752938.1"/>
    </source>
</evidence>
<name>A0AAW1N0Y9_POPJA</name>
<accession>A0AAW1N0Y9</accession>
<organism evidence="1 2">
    <name type="scientific">Popillia japonica</name>
    <name type="common">Japanese beetle</name>
    <dbReference type="NCBI Taxonomy" id="7064"/>
    <lineage>
        <taxon>Eukaryota</taxon>
        <taxon>Metazoa</taxon>
        <taxon>Ecdysozoa</taxon>
        <taxon>Arthropoda</taxon>
        <taxon>Hexapoda</taxon>
        <taxon>Insecta</taxon>
        <taxon>Pterygota</taxon>
        <taxon>Neoptera</taxon>
        <taxon>Endopterygota</taxon>
        <taxon>Coleoptera</taxon>
        <taxon>Polyphaga</taxon>
        <taxon>Scarabaeiformia</taxon>
        <taxon>Scarabaeidae</taxon>
        <taxon>Rutelinae</taxon>
        <taxon>Popillia</taxon>
    </lineage>
</organism>